<dbReference type="EMBL" id="GGEC01076295">
    <property type="protein sequence ID" value="MBX56779.1"/>
    <property type="molecule type" value="Transcribed_RNA"/>
</dbReference>
<dbReference type="AlphaFoldDB" id="A0A2P2PQA7"/>
<protein>
    <submittedName>
        <fullName evidence="1">Uncharacterized protein</fullName>
    </submittedName>
</protein>
<reference evidence="1" key="1">
    <citation type="submission" date="2018-02" db="EMBL/GenBank/DDBJ databases">
        <title>Rhizophora mucronata_Transcriptome.</title>
        <authorList>
            <person name="Meera S.P."/>
            <person name="Sreeshan A."/>
            <person name="Augustine A."/>
        </authorList>
    </citation>
    <scope>NUCLEOTIDE SEQUENCE</scope>
    <source>
        <tissue evidence="1">Leaf</tissue>
    </source>
</reference>
<evidence type="ECO:0000313" key="1">
    <source>
        <dbReference type="EMBL" id="MBX56779.1"/>
    </source>
</evidence>
<name>A0A2P2PQA7_RHIMU</name>
<sequence>MYQNLTVVTFFLQFHWKSWPLWLLALLSMP</sequence>
<accession>A0A2P2PQA7</accession>
<proteinExistence type="predicted"/>
<organism evidence="1">
    <name type="scientific">Rhizophora mucronata</name>
    <name type="common">Asiatic mangrove</name>
    <dbReference type="NCBI Taxonomy" id="61149"/>
    <lineage>
        <taxon>Eukaryota</taxon>
        <taxon>Viridiplantae</taxon>
        <taxon>Streptophyta</taxon>
        <taxon>Embryophyta</taxon>
        <taxon>Tracheophyta</taxon>
        <taxon>Spermatophyta</taxon>
        <taxon>Magnoliopsida</taxon>
        <taxon>eudicotyledons</taxon>
        <taxon>Gunneridae</taxon>
        <taxon>Pentapetalae</taxon>
        <taxon>rosids</taxon>
        <taxon>fabids</taxon>
        <taxon>Malpighiales</taxon>
        <taxon>Rhizophoraceae</taxon>
        <taxon>Rhizophora</taxon>
    </lineage>
</organism>